<evidence type="ECO:0000313" key="3">
    <source>
        <dbReference type="EMBL" id="STX28669.1"/>
    </source>
</evidence>
<dbReference type="AlphaFoldDB" id="A0A378I0J1"/>
<dbReference type="Proteomes" id="UP000254968">
    <property type="component" value="Unassembled WGS sequence"/>
</dbReference>
<name>A0A378I0J1_9GAMM</name>
<dbReference type="InterPro" id="IPR019223">
    <property type="entry name" value="DUF2147"/>
</dbReference>
<dbReference type="PANTHER" id="PTHR36919:SF3">
    <property type="entry name" value="BLL5882 PROTEIN"/>
    <property type="match status" value="1"/>
</dbReference>
<keyword evidence="1" id="KW-0732">Signal</keyword>
<gene>
    <name evidence="3" type="ORF">NCTC13315_01201</name>
</gene>
<dbReference type="Pfam" id="PF09917">
    <property type="entry name" value="DUF2147"/>
    <property type="match status" value="1"/>
</dbReference>
<dbReference type="RefSeq" id="WP_115302396.1">
    <property type="nucleotide sequence ID" value="NZ_CAAAHO010000001.1"/>
</dbReference>
<dbReference type="PANTHER" id="PTHR36919">
    <property type="entry name" value="BLR1215 PROTEIN"/>
    <property type="match status" value="1"/>
</dbReference>
<protein>
    <submittedName>
        <fullName evidence="3">Putative signal peptide protein</fullName>
    </submittedName>
</protein>
<organism evidence="3 4">
    <name type="scientific">Legionella beliardensis</name>
    <dbReference type="NCBI Taxonomy" id="91822"/>
    <lineage>
        <taxon>Bacteria</taxon>
        <taxon>Pseudomonadati</taxon>
        <taxon>Pseudomonadota</taxon>
        <taxon>Gammaproteobacteria</taxon>
        <taxon>Legionellales</taxon>
        <taxon>Legionellaceae</taxon>
        <taxon>Legionella</taxon>
    </lineage>
</organism>
<dbReference type="EMBL" id="UGNV01000001">
    <property type="protein sequence ID" value="STX28669.1"/>
    <property type="molecule type" value="Genomic_DNA"/>
</dbReference>
<evidence type="ECO:0000259" key="2">
    <source>
        <dbReference type="Pfam" id="PF09917"/>
    </source>
</evidence>
<sequence>MSQWKSLIAIMVMALLMPLITIAAQTPAGNWTTIDDKTGQKRAVIRLSVSGNTLNGTIVKVYPQPGDSGTCKNCPGGFKNKPILGLRFLWGLKDKGNGVWEDGQILDPKSGKIYRAKITVQGNKLYVRGYVGISALGRTQVWVR</sequence>
<keyword evidence="4" id="KW-1185">Reference proteome</keyword>
<proteinExistence type="predicted"/>
<dbReference type="OrthoDB" id="9814399at2"/>
<dbReference type="Gene3D" id="2.40.128.520">
    <property type="match status" value="1"/>
</dbReference>
<reference evidence="3 4" key="1">
    <citation type="submission" date="2018-06" db="EMBL/GenBank/DDBJ databases">
        <authorList>
            <consortium name="Pathogen Informatics"/>
            <person name="Doyle S."/>
        </authorList>
    </citation>
    <scope>NUCLEOTIDE SEQUENCE [LARGE SCALE GENOMIC DNA]</scope>
    <source>
        <strain evidence="3 4">NCTC13315</strain>
    </source>
</reference>
<feature type="signal peptide" evidence="1">
    <location>
        <begin position="1"/>
        <end position="23"/>
    </location>
</feature>
<accession>A0A378I0J1</accession>
<feature type="domain" description="DUF2147" evidence="2">
    <location>
        <begin position="29"/>
        <end position="144"/>
    </location>
</feature>
<feature type="chain" id="PRO_5017069204" evidence="1">
    <location>
        <begin position="24"/>
        <end position="144"/>
    </location>
</feature>
<evidence type="ECO:0000313" key="4">
    <source>
        <dbReference type="Proteomes" id="UP000254968"/>
    </source>
</evidence>
<evidence type="ECO:0000256" key="1">
    <source>
        <dbReference type="SAM" id="SignalP"/>
    </source>
</evidence>